<keyword evidence="7" id="KW-0547">Nucleotide-binding</keyword>
<evidence type="ECO:0000256" key="2">
    <source>
        <dbReference type="ARBA" id="ARBA00009726"/>
    </source>
</evidence>
<feature type="transmembrane region" description="Helical" evidence="13">
    <location>
        <begin position="1120"/>
        <end position="1141"/>
    </location>
</feature>
<dbReference type="PROSITE" id="PS50929">
    <property type="entry name" value="ABC_TM1F"/>
    <property type="match status" value="2"/>
</dbReference>
<dbReference type="PANTHER" id="PTHR24223:SF330">
    <property type="entry name" value="ATP-BINDING CASSETTE SUB-FAMILY C MEMBER 10"/>
    <property type="match status" value="1"/>
</dbReference>
<evidence type="ECO:0000256" key="11">
    <source>
        <dbReference type="ARBA" id="ARBA00023136"/>
    </source>
</evidence>
<dbReference type="FunFam" id="1.20.1560.10:FF:000037">
    <property type="entry name" value="ATP-binding cassette subfamily C member 10"/>
    <property type="match status" value="1"/>
</dbReference>
<dbReference type="SUPFAM" id="SSF90123">
    <property type="entry name" value="ABC transporter transmembrane region"/>
    <property type="match status" value="2"/>
</dbReference>
<comment type="subcellular location">
    <subcellularLocation>
        <location evidence="1">Membrane</location>
        <topology evidence="1">Multi-pass membrane protein</topology>
    </subcellularLocation>
</comment>
<reference evidence="16 17" key="2">
    <citation type="submission" date="2020-07" db="EMBL/GenBank/DDBJ databases">
        <title>Genome assembly of wild tea tree DASZ reveals pedigree and selection history of tea varieties.</title>
        <authorList>
            <person name="Zhang W."/>
        </authorList>
    </citation>
    <scope>NUCLEOTIDE SEQUENCE [LARGE SCALE GENOMIC DNA]</scope>
    <source>
        <strain evidence="17">cv. G240</strain>
        <tissue evidence="16">Leaf</tissue>
    </source>
</reference>
<evidence type="ECO:0000256" key="13">
    <source>
        <dbReference type="SAM" id="Phobius"/>
    </source>
</evidence>
<protein>
    <recommendedName>
        <fullName evidence="3">ABC-type xenobiotic transporter</fullName>
        <ecNumber evidence="3">7.6.2.2</ecNumber>
    </recommendedName>
</protein>
<evidence type="ECO:0000259" key="15">
    <source>
        <dbReference type="PROSITE" id="PS50929"/>
    </source>
</evidence>
<dbReference type="Pfam" id="PF00664">
    <property type="entry name" value="ABC_membrane"/>
    <property type="match status" value="2"/>
</dbReference>
<keyword evidence="6" id="KW-0677">Repeat</keyword>
<feature type="non-terminal residue" evidence="16">
    <location>
        <position position="1453"/>
    </location>
</feature>
<dbReference type="GO" id="GO:0005524">
    <property type="term" value="F:ATP binding"/>
    <property type="evidence" value="ECO:0007669"/>
    <property type="project" value="UniProtKB-KW"/>
</dbReference>
<evidence type="ECO:0000256" key="9">
    <source>
        <dbReference type="ARBA" id="ARBA00022967"/>
    </source>
</evidence>
<evidence type="ECO:0000259" key="14">
    <source>
        <dbReference type="PROSITE" id="PS50893"/>
    </source>
</evidence>
<feature type="transmembrane region" description="Helical" evidence="13">
    <location>
        <begin position="392"/>
        <end position="412"/>
    </location>
</feature>
<dbReference type="Gene3D" id="1.20.1560.10">
    <property type="entry name" value="ABC transporter type 1, transmembrane domain"/>
    <property type="match status" value="2"/>
</dbReference>
<dbReference type="FunFam" id="3.40.50.300:FF:000630">
    <property type="entry name" value="ATP-binding cassette (ABC) transporter, putative"/>
    <property type="match status" value="1"/>
</dbReference>
<dbReference type="InterPro" id="IPR050173">
    <property type="entry name" value="ABC_transporter_C-like"/>
</dbReference>
<feature type="transmembrane region" description="Helical" evidence="13">
    <location>
        <begin position="83"/>
        <end position="103"/>
    </location>
</feature>
<evidence type="ECO:0000256" key="3">
    <source>
        <dbReference type="ARBA" id="ARBA00012191"/>
    </source>
</evidence>
<evidence type="ECO:0000256" key="12">
    <source>
        <dbReference type="ARBA" id="ARBA00034018"/>
    </source>
</evidence>
<dbReference type="FunFam" id="1.20.1560.10:FF:000013">
    <property type="entry name" value="ABC transporter C family member 2"/>
    <property type="match status" value="1"/>
</dbReference>
<feature type="domain" description="ABC transporter" evidence="14">
    <location>
        <begin position="1216"/>
        <end position="1449"/>
    </location>
</feature>
<dbReference type="Pfam" id="PF00005">
    <property type="entry name" value="ABC_tran"/>
    <property type="match status" value="2"/>
</dbReference>
<reference evidence="17" key="1">
    <citation type="journal article" date="2020" name="Nat. Commun.">
        <title>Genome assembly of wild tea tree DASZ reveals pedigree and selection history of tea varieties.</title>
        <authorList>
            <person name="Zhang W."/>
            <person name="Zhang Y."/>
            <person name="Qiu H."/>
            <person name="Guo Y."/>
            <person name="Wan H."/>
            <person name="Zhang X."/>
            <person name="Scossa F."/>
            <person name="Alseekh S."/>
            <person name="Zhang Q."/>
            <person name="Wang P."/>
            <person name="Xu L."/>
            <person name="Schmidt M.H."/>
            <person name="Jia X."/>
            <person name="Li D."/>
            <person name="Zhu A."/>
            <person name="Guo F."/>
            <person name="Chen W."/>
            <person name="Ni D."/>
            <person name="Usadel B."/>
            <person name="Fernie A.R."/>
            <person name="Wen W."/>
        </authorList>
    </citation>
    <scope>NUCLEOTIDE SEQUENCE [LARGE SCALE GENOMIC DNA]</scope>
    <source>
        <strain evidence="17">cv. G240</strain>
    </source>
</reference>
<dbReference type="CDD" id="cd03244">
    <property type="entry name" value="ABCC_MRP_domain2"/>
    <property type="match status" value="1"/>
</dbReference>
<keyword evidence="11 13" id="KW-0472">Membrane</keyword>
<dbReference type="InterPro" id="IPR003439">
    <property type="entry name" value="ABC_transporter-like_ATP-bd"/>
</dbReference>
<comment type="catalytic activity">
    <reaction evidence="12">
        <text>ATP + H2O + xenobioticSide 1 = ADP + phosphate + xenobioticSide 2.</text>
        <dbReference type="EC" id="7.6.2.2"/>
    </reaction>
</comment>
<comment type="caution">
    <text evidence="16">The sequence shown here is derived from an EMBL/GenBank/DDBJ whole genome shotgun (WGS) entry which is preliminary data.</text>
</comment>
<keyword evidence="9" id="KW-1278">Translocase</keyword>
<dbReference type="SUPFAM" id="SSF52540">
    <property type="entry name" value="P-loop containing nucleoside triphosphate hydrolases"/>
    <property type="match status" value="2"/>
</dbReference>
<feature type="transmembrane region" description="Helical" evidence="13">
    <location>
        <begin position="1153"/>
        <end position="1173"/>
    </location>
</feature>
<organism evidence="16 17">
    <name type="scientific">Camellia sinensis</name>
    <name type="common">Tea plant</name>
    <name type="synonym">Thea sinensis</name>
    <dbReference type="NCBI Taxonomy" id="4442"/>
    <lineage>
        <taxon>Eukaryota</taxon>
        <taxon>Viridiplantae</taxon>
        <taxon>Streptophyta</taxon>
        <taxon>Embryophyta</taxon>
        <taxon>Tracheophyta</taxon>
        <taxon>Spermatophyta</taxon>
        <taxon>Magnoliopsida</taxon>
        <taxon>eudicotyledons</taxon>
        <taxon>Gunneridae</taxon>
        <taxon>Pentapetalae</taxon>
        <taxon>asterids</taxon>
        <taxon>Ericales</taxon>
        <taxon>Theaceae</taxon>
        <taxon>Camellia</taxon>
    </lineage>
</organism>
<feature type="domain" description="ABC transporter" evidence="14">
    <location>
        <begin position="572"/>
        <end position="797"/>
    </location>
</feature>
<dbReference type="InterPro" id="IPR036640">
    <property type="entry name" value="ABC1_TM_sf"/>
</dbReference>
<dbReference type="Proteomes" id="UP000593564">
    <property type="component" value="Unassembled WGS sequence"/>
</dbReference>
<dbReference type="CDD" id="cd18605">
    <property type="entry name" value="ABC_6TM_MRP7_D2_like"/>
    <property type="match status" value="1"/>
</dbReference>
<evidence type="ECO:0000256" key="5">
    <source>
        <dbReference type="ARBA" id="ARBA00022692"/>
    </source>
</evidence>
<dbReference type="CDD" id="cd03250">
    <property type="entry name" value="ABCC_MRP_domain1"/>
    <property type="match status" value="1"/>
</dbReference>
<dbReference type="PANTHER" id="PTHR24223">
    <property type="entry name" value="ATP-BINDING CASSETTE SUB-FAMILY C"/>
    <property type="match status" value="1"/>
</dbReference>
<dbReference type="InterPro" id="IPR003593">
    <property type="entry name" value="AAA+_ATPase"/>
</dbReference>
<accession>A0A7J7FZR5</accession>
<name>A0A7J7FZR5_CAMSI</name>
<comment type="similarity">
    <text evidence="2">Belongs to the ABC transporter superfamily. ABCC family. Conjugate transporter (TC 3.A.1.208) subfamily.</text>
</comment>
<feature type="transmembrane region" description="Helical" evidence="13">
    <location>
        <begin position="987"/>
        <end position="1013"/>
    </location>
</feature>
<evidence type="ECO:0000256" key="10">
    <source>
        <dbReference type="ARBA" id="ARBA00022989"/>
    </source>
</evidence>
<dbReference type="GO" id="GO:0016887">
    <property type="term" value="F:ATP hydrolysis activity"/>
    <property type="evidence" value="ECO:0007669"/>
    <property type="project" value="InterPro"/>
</dbReference>
<dbReference type="InterPro" id="IPR027417">
    <property type="entry name" value="P-loop_NTPase"/>
</dbReference>
<dbReference type="FunFam" id="3.40.50.300:FF:002065">
    <property type="entry name" value="ABC transporter C family member 13"/>
    <property type="match status" value="1"/>
</dbReference>
<dbReference type="Gene3D" id="3.40.50.300">
    <property type="entry name" value="P-loop containing nucleotide triphosphate hydrolases"/>
    <property type="match status" value="2"/>
</dbReference>
<evidence type="ECO:0000256" key="6">
    <source>
        <dbReference type="ARBA" id="ARBA00022737"/>
    </source>
</evidence>
<feature type="domain" description="ABC transmembrane type-1" evidence="15">
    <location>
        <begin position="865"/>
        <end position="1099"/>
    </location>
</feature>
<feature type="transmembrane region" description="Helical" evidence="13">
    <location>
        <begin position="470"/>
        <end position="493"/>
    </location>
</feature>
<dbReference type="CDD" id="cd18598">
    <property type="entry name" value="ABC_6TM_MRP7_D1_like"/>
    <property type="match status" value="1"/>
</dbReference>
<keyword evidence="10 13" id="KW-1133">Transmembrane helix</keyword>
<dbReference type="GO" id="GO:0016020">
    <property type="term" value="C:membrane"/>
    <property type="evidence" value="ECO:0007669"/>
    <property type="project" value="UniProtKB-SubCell"/>
</dbReference>
<sequence length="1453" mass="162310">SGLGWKWILRIYFLEKVFLRAIPALGAFVAFFDMALGLKEALNGYNSPYHDWLFRGSQCLIWVTILLISNCNNWFATLCNRILCFWWVMKPLLGIPFLQTAFFSQEFWKEREQVLGNWTGRRGHVFELLSVSEKGWFPGVSRFAETSSPSVQRKYSSVDEPLLSCGMDIEEGRFKDSAIGHGVWHLMTFKSINSVMEQGVIKQLDFEDLLQLPNDMDPSSSLNTLLSSWQTQQRNNCSHPSFFRAIFTAYGWPYLRLGALKVLNDCMGFVGPLLLNQLLQFLQQGSQHLDGYILAISLGLTSVLKSFLDTQYTFHVSKLKLKMRSSIMTVIYRKCLCVSLAERSKFSEGEIQTFMSIDADRTVNLFNSLHDMWSLPFQIGVALFLLYTQVKYAFLSGIAITILLIPVNRWIAKLIASATNKMMEQKDERIRRTGEILTSMRTLKMYAWELLFTSWLTETRSSETRKYLDAWCVFFWATTPTLFSLFTFGLYSLMGNELDAATVFTCLALFNSLISPLNSFPWVINGLIDAIISTKRLSRFLSCSENGPDLGQTGKSPPSSCSEDQSDMAIVIRDACCTWSTNDEQERDMILHHVTLHLPKGSLVAVIGEVGSGKSSLLNLILGEMRLINGSIHSSGSIAYVPQVPWILSGTLRDNILFGKDYDPRRYSDVLQACALKFDISQMVGGDMTYIGEKGVNLSGGQRARLALARAIYYGSDIIMLDDVLSAVDAQVACWILYEAILGPLMSQQTRILCTHNVQAISSADIIVVMDKGHVNWVGSSADLSISSLAFSSLKEFNISSQFQTIERSGNTSTETKENVISESDCIHVSEGEEQVIEGEQRKEGRVELNVCKHYAAFAGWTITIVTCLSAILMQASRNGNDLWLSYWVDTTGSDKKGYPTSFYLVVLCIFSAANSVLTLTRAFSFAFGGLRAAIQVHDRLLNKLMDAPINFFDQTPSGRILNRFSSDLYTIDDALPFILNSLLANFVGLLGIAIVLSYVQVMFLLLLLPFWYSYSKLQFYYRSTSRELRRLDSVSRSPIYASFTETLDGSSTIRAFKSEDFFMARFTGNVTLYQRTSYSEIIASLWLSLRLQIVFGVSSNVETHHICYLDSSICPKVPVYTSCLAAFVISFVAVMAVVGSQDKFPISMGSPGLVGLALSYAAPVVALLGSFLTSFTETEKEMVSVERVLQYMDIPQEELDGCQQLEPDWPLQGQIEFQNVTLRYMPSLPAALKDVSFVIAGGMQVGIVGRTGAGKSSILNAIFRLNPICQGCILVDSINIADVPVRYLRSHFAVVPQSPFLFEGSLRTNLDPFRANDDFKIWKVLEKCHVKEEVEASGGLDIHVKESGTSFSVGQRQLLCLARALLKSSKVLCLDECTANVDTQTASKLQNAIASECRGMTVITIAHRISTVLNMDNILILDQGILIEQGNPQILLQDEQSRFSSFAKASTM</sequence>
<feature type="transmembrane region" description="Helical" evidence="13">
    <location>
        <begin position="903"/>
        <end position="924"/>
    </location>
</feature>
<dbReference type="EMBL" id="JACBKZ010000014">
    <property type="protein sequence ID" value="KAF5932464.1"/>
    <property type="molecule type" value="Genomic_DNA"/>
</dbReference>
<proteinExistence type="inferred from homology"/>
<feature type="domain" description="ABC transmembrane type-1" evidence="15">
    <location>
        <begin position="259"/>
        <end position="529"/>
    </location>
</feature>
<dbReference type="PROSITE" id="PS50893">
    <property type="entry name" value="ABC_TRANSPORTER_2"/>
    <property type="match status" value="2"/>
</dbReference>
<dbReference type="InterPro" id="IPR017871">
    <property type="entry name" value="ABC_transporter-like_CS"/>
</dbReference>
<keyword evidence="8" id="KW-0067">ATP-binding</keyword>
<dbReference type="InterPro" id="IPR011527">
    <property type="entry name" value="ABC1_TM_dom"/>
</dbReference>
<feature type="transmembrane region" description="Helical" evidence="13">
    <location>
        <begin position="52"/>
        <end position="71"/>
    </location>
</feature>
<evidence type="ECO:0000256" key="4">
    <source>
        <dbReference type="ARBA" id="ARBA00022448"/>
    </source>
</evidence>
<evidence type="ECO:0000256" key="1">
    <source>
        <dbReference type="ARBA" id="ARBA00004141"/>
    </source>
</evidence>
<dbReference type="SMART" id="SM00382">
    <property type="entry name" value="AAA"/>
    <property type="match status" value="2"/>
</dbReference>
<keyword evidence="17" id="KW-1185">Reference proteome</keyword>
<evidence type="ECO:0000313" key="17">
    <source>
        <dbReference type="Proteomes" id="UP000593564"/>
    </source>
</evidence>
<evidence type="ECO:0000256" key="7">
    <source>
        <dbReference type="ARBA" id="ARBA00022741"/>
    </source>
</evidence>
<evidence type="ECO:0000313" key="16">
    <source>
        <dbReference type="EMBL" id="KAF5932464.1"/>
    </source>
</evidence>
<gene>
    <name evidence="16" type="ORF">HYC85_028635</name>
</gene>
<dbReference type="PROSITE" id="PS00211">
    <property type="entry name" value="ABC_TRANSPORTER_1"/>
    <property type="match status" value="2"/>
</dbReference>
<evidence type="ECO:0000256" key="8">
    <source>
        <dbReference type="ARBA" id="ARBA00022840"/>
    </source>
</evidence>
<feature type="transmembrane region" description="Helical" evidence="13">
    <location>
        <begin position="12"/>
        <end position="32"/>
    </location>
</feature>
<keyword evidence="4" id="KW-0813">Transport</keyword>
<feature type="transmembrane region" description="Helical" evidence="13">
    <location>
        <begin position="855"/>
        <end position="876"/>
    </location>
</feature>
<dbReference type="EC" id="7.6.2.2" evidence="3"/>
<keyword evidence="5 13" id="KW-0812">Transmembrane</keyword>
<dbReference type="GO" id="GO:0008559">
    <property type="term" value="F:ABC-type xenobiotic transporter activity"/>
    <property type="evidence" value="ECO:0007669"/>
    <property type="project" value="UniProtKB-EC"/>
</dbReference>